<dbReference type="Pfam" id="PF04547">
    <property type="entry name" value="Anoctamin"/>
    <property type="match status" value="1"/>
</dbReference>
<keyword evidence="4 5" id="KW-0472">Membrane</keyword>
<feature type="domain" description="Anoctamin transmembrane" evidence="6">
    <location>
        <begin position="272"/>
        <end position="742"/>
    </location>
</feature>
<evidence type="ECO:0000313" key="10">
    <source>
        <dbReference type="Proteomes" id="UP001152797"/>
    </source>
</evidence>
<sequence>MRSVNISDQSWSLLKGGNGDGGEQRPILQLPGAVPPLLDDTGDCTLILIFPRDQRAGGCVDHHHTVEDPYDLACKVFLSGDNPHSADTLRNFQYIKEGEELDMELYQADIRARFLEILGHSGIIVNQFPSLDKDEDFVTLSLPLEGPTIQFMAQRLGYSMPLRREAYAKVKPNGPYPGLEPMKNFDGHEVLAYDRFSIEGKDHFSSFRKVDAIRLLEFWLDRWVSLDVMQEQGVISGYYPCPDPEELEDMHHTILSCSGFLPANQLKGILSVRRYFGDQMAFFSRFMMHLCNALIYLAFIGAGFWIARRTVLGDEQGEIGRTAVAAFVSVWAAIMLQVFKRHTCRVRQIWGVTSDEEPIVQLNPDWDYELKRSNCGFFVNLGALLYIVVYVAAIFSVLAWQFQLDEKSVLYSYSSLILVAVIKGGNLVWSKLAPCLVSLENLRTERAYSEKLSALLAGVKLFVANWPFFSHAFLTNFIEKKCGNTLEEVAADAWEGFDATQVSSESMKVLKNLAFRKDDKICLPGCVPDDWRKMDSFAGTTCDDDLRANLMTYFFILIAVELAFLLLPIVLSYVEILKEYRKVQSADAEEGSSTYTFLQWEAKKFPYIFDSWGGDKINDYLEVAISYSVIVCWGSISPVVAVFGCIQFFVSYRLRIYRMLYVTRRPQPRVAAGLGIWSSIFQTINVSAVAMNVGLICFFYYPGNTLPLWKRLALFLIAEHVVLMLQSTVQFLIPESAHDVEEIKFYNEHTTSLLRNTTGKTHRDFVQPTPFSHINLATNPENLVTDDDDDSA</sequence>
<evidence type="ECO:0000313" key="7">
    <source>
        <dbReference type="EMBL" id="CAI3975087.1"/>
    </source>
</evidence>
<feature type="transmembrane region" description="Helical" evidence="5">
    <location>
        <begin position="671"/>
        <end position="701"/>
    </location>
</feature>
<comment type="caution">
    <text evidence="7">The sequence shown here is derived from an EMBL/GenBank/DDBJ whole genome shotgun (WGS) entry which is preliminary data.</text>
</comment>
<comment type="subcellular location">
    <subcellularLocation>
        <location evidence="1">Membrane</location>
        <topology evidence="1">Multi-pass membrane protein</topology>
    </subcellularLocation>
</comment>
<protein>
    <submittedName>
        <fullName evidence="9">Anoctamin-10</fullName>
    </submittedName>
</protein>
<dbReference type="EMBL" id="CAMXCT030000180">
    <property type="protein sequence ID" value="CAL4762399.1"/>
    <property type="molecule type" value="Genomic_DNA"/>
</dbReference>
<dbReference type="AlphaFoldDB" id="A0A9P1BKN2"/>
<dbReference type="GO" id="GO:0005254">
    <property type="term" value="F:chloride channel activity"/>
    <property type="evidence" value="ECO:0007669"/>
    <property type="project" value="TreeGrafter"/>
</dbReference>
<evidence type="ECO:0000256" key="5">
    <source>
        <dbReference type="SAM" id="Phobius"/>
    </source>
</evidence>
<evidence type="ECO:0000259" key="6">
    <source>
        <dbReference type="Pfam" id="PF04547"/>
    </source>
</evidence>
<dbReference type="EMBL" id="CAMXCT020000180">
    <property type="protein sequence ID" value="CAL1128462.1"/>
    <property type="molecule type" value="Genomic_DNA"/>
</dbReference>
<evidence type="ECO:0000256" key="1">
    <source>
        <dbReference type="ARBA" id="ARBA00004141"/>
    </source>
</evidence>
<dbReference type="EMBL" id="CAMXCT010000180">
    <property type="protein sequence ID" value="CAI3975087.1"/>
    <property type="molecule type" value="Genomic_DNA"/>
</dbReference>
<organism evidence="7">
    <name type="scientific">Cladocopium goreaui</name>
    <dbReference type="NCBI Taxonomy" id="2562237"/>
    <lineage>
        <taxon>Eukaryota</taxon>
        <taxon>Sar</taxon>
        <taxon>Alveolata</taxon>
        <taxon>Dinophyceae</taxon>
        <taxon>Suessiales</taxon>
        <taxon>Symbiodiniaceae</taxon>
        <taxon>Cladocopium</taxon>
    </lineage>
</organism>
<evidence type="ECO:0000313" key="9">
    <source>
        <dbReference type="EMBL" id="CAL4762399.1"/>
    </source>
</evidence>
<dbReference type="PANTHER" id="PTHR12308">
    <property type="entry name" value="ANOCTAMIN"/>
    <property type="match status" value="1"/>
</dbReference>
<feature type="transmembrane region" description="Helical" evidence="5">
    <location>
        <begin position="286"/>
        <end position="307"/>
    </location>
</feature>
<dbReference type="InterPro" id="IPR049452">
    <property type="entry name" value="Anoctamin_TM"/>
</dbReference>
<name>A0A9P1BKN2_9DINO</name>
<reference evidence="7" key="1">
    <citation type="submission" date="2022-10" db="EMBL/GenBank/DDBJ databases">
        <authorList>
            <person name="Chen Y."/>
            <person name="Dougan E. K."/>
            <person name="Chan C."/>
            <person name="Rhodes N."/>
            <person name="Thang M."/>
        </authorList>
    </citation>
    <scope>NUCLEOTIDE SEQUENCE</scope>
</reference>
<feature type="transmembrane region" description="Helical" evidence="5">
    <location>
        <begin position="319"/>
        <end position="339"/>
    </location>
</feature>
<proteinExistence type="predicted"/>
<dbReference type="OrthoDB" id="296386at2759"/>
<dbReference type="PANTHER" id="PTHR12308:SF73">
    <property type="entry name" value="ANOCTAMIN"/>
    <property type="match status" value="1"/>
</dbReference>
<evidence type="ECO:0000313" key="8">
    <source>
        <dbReference type="EMBL" id="CAL1128462.1"/>
    </source>
</evidence>
<accession>A0A9P1BKN2</accession>
<keyword evidence="3 5" id="KW-1133">Transmembrane helix</keyword>
<evidence type="ECO:0000256" key="4">
    <source>
        <dbReference type="ARBA" id="ARBA00023136"/>
    </source>
</evidence>
<keyword evidence="10" id="KW-1185">Reference proteome</keyword>
<evidence type="ECO:0000256" key="2">
    <source>
        <dbReference type="ARBA" id="ARBA00022692"/>
    </source>
</evidence>
<dbReference type="Proteomes" id="UP001152797">
    <property type="component" value="Unassembled WGS sequence"/>
</dbReference>
<dbReference type="GO" id="GO:0016020">
    <property type="term" value="C:membrane"/>
    <property type="evidence" value="ECO:0007669"/>
    <property type="project" value="UniProtKB-SubCell"/>
</dbReference>
<feature type="transmembrane region" description="Helical" evidence="5">
    <location>
        <begin position="377"/>
        <end position="398"/>
    </location>
</feature>
<feature type="transmembrane region" description="Helical" evidence="5">
    <location>
        <begin position="553"/>
        <end position="574"/>
    </location>
</feature>
<gene>
    <name evidence="7" type="ORF">C1SCF055_LOCUS3448</name>
</gene>
<dbReference type="InterPro" id="IPR007632">
    <property type="entry name" value="Anoctamin"/>
</dbReference>
<evidence type="ECO:0000256" key="3">
    <source>
        <dbReference type="ARBA" id="ARBA00022989"/>
    </source>
</evidence>
<feature type="transmembrane region" description="Helical" evidence="5">
    <location>
        <begin position="410"/>
        <end position="429"/>
    </location>
</feature>
<feature type="transmembrane region" description="Helical" evidence="5">
    <location>
        <begin position="625"/>
        <end position="650"/>
    </location>
</feature>
<reference evidence="8" key="2">
    <citation type="submission" date="2024-04" db="EMBL/GenBank/DDBJ databases">
        <authorList>
            <person name="Chen Y."/>
            <person name="Shah S."/>
            <person name="Dougan E. K."/>
            <person name="Thang M."/>
            <person name="Chan C."/>
        </authorList>
    </citation>
    <scope>NUCLEOTIDE SEQUENCE [LARGE SCALE GENOMIC DNA]</scope>
</reference>
<keyword evidence="2 5" id="KW-0812">Transmembrane</keyword>